<evidence type="ECO:0000259" key="1">
    <source>
        <dbReference type="Pfam" id="PF01883"/>
    </source>
</evidence>
<dbReference type="EMBL" id="AP014924">
    <property type="protein sequence ID" value="BAS29162.1"/>
    <property type="molecule type" value="Genomic_DNA"/>
</dbReference>
<dbReference type="PANTHER" id="PTHR42831:SF1">
    <property type="entry name" value="FE-S PROTEIN MATURATION AUXILIARY FACTOR YITW"/>
    <property type="match status" value="1"/>
</dbReference>
<accession>A0A0K2SQ98</accession>
<organism evidence="2 3">
    <name type="scientific">Limnochorda pilosa</name>
    <dbReference type="NCBI Taxonomy" id="1555112"/>
    <lineage>
        <taxon>Bacteria</taxon>
        <taxon>Bacillati</taxon>
        <taxon>Bacillota</taxon>
        <taxon>Limnochordia</taxon>
        <taxon>Limnochordales</taxon>
        <taxon>Limnochordaceae</taxon>
        <taxon>Limnochorda</taxon>
    </lineage>
</organism>
<reference evidence="3" key="1">
    <citation type="submission" date="2015-07" db="EMBL/GenBank/DDBJ databases">
        <title>Complete genome sequence and phylogenetic analysis of Limnochorda pilosa.</title>
        <authorList>
            <person name="Watanabe M."/>
            <person name="Kojima H."/>
            <person name="Fukui M."/>
        </authorList>
    </citation>
    <scope>NUCLEOTIDE SEQUENCE [LARGE SCALE GENOMIC DNA]</scope>
    <source>
        <strain evidence="3">HC45</strain>
    </source>
</reference>
<dbReference type="OrthoDB" id="9805360at2"/>
<dbReference type="InterPro" id="IPR052339">
    <property type="entry name" value="Fe-S_Maturation_MIP18"/>
</dbReference>
<dbReference type="Pfam" id="PF01883">
    <property type="entry name" value="FeS_assembly_P"/>
    <property type="match status" value="1"/>
</dbReference>
<evidence type="ECO:0000313" key="2">
    <source>
        <dbReference type="EMBL" id="BAS29162.1"/>
    </source>
</evidence>
<protein>
    <submittedName>
        <fullName evidence="2">FeS assembly SUF system protein</fullName>
    </submittedName>
</protein>
<evidence type="ECO:0000313" key="3">
    <source>
        <dbReference type="Proteomes" id="UP000065807"/>
    </source>
</evidence>
<dbReference type="SUPFAM" id="SSF117916">
    <property type="entry name" value="Fe-S cluster assembly (FSCA) domain-like"/>
    <property type="match status" value="1"/>
</dbReference>
<dbReference type="STRING" id="1555112.LIP_3350"/>
<reference evidence="3" key="2">
    <citation type="journal article" date="2016" name="Int. J. Syst. Evol. Microbiol.">
        <title>Complete genome sequence and cell structure of Limnochorda pilosa, a Gram-negative spore-former within the phylum Firmicutes.</title>
        <authorList>
            <person name="Watanabe M."/>
            <person name="Kojima H."/>
            <person name="Fukui M."/>
        </authorList>
    </citation>
    <scope>NUCLEOTIDE SEQUENCE [LARGE SCALE GENOMIC DNA]</scope>
    <source>
        <strain evidence="3">HC45</strain>
    </source>
</reference>
<gene>
    <name evidence="2" type="ORF">LIP_3350</name>
</gene>
<sequence length="94" mass="10068">MREALKSVIDPELGLNVVDLGLIYDVHIGDGGHVEVTMTLTTPGCPLHGSMADGVREVVAMLPGVRSVDVHLVGEPPWGPERMSRDALRALGWT</sequence>
<dbReference type="Gene3D" id="3.30.300.130">
    <property type="entry name" value="Fe-S cluster assembly (FSCA)"/>
    <property type="match status" value="1"/>
</dbReference>
<dbReference type="PANTHER" id="PTHR42831">
    <property type="entry name" value="FE-S PROTEIN MATURATION AUXILIARY FACTOR YITW"/>
    <property type="match status" value="1"/>
</dbReference>
<name>A0A0K2SQ98_LIMPI</name>
<proteinExistence type="predicted"/>
<dbReference type="PATRIC" id="fig|1555112.3.peg.3384"/>
<feature type="domain" description="MIP18 family-like" evidence="1">
    <location>
        <begin position="2"/>
        <end position="70"/>
    </location>
</feature>
<dbReference type="InterPro" id="IPR002744">
    <property type="entry name" value="MIP18-like"/>
</dbReference>
<dbReference type="KEGG" id="lpil:LIP_3350"/>
<dbReference type="InterPro" id="IPR034904">
    <property type="entry name" value="FSCA_dom_sf"/>
</dbReference>
<dbReference type="AlphaFoldDB" id="A0A0K2SQ98"/>
<keyword evidence="3" id="KW-1185">Reference proteome</keyword>
<dbReference type="Proteomes" id="UP000065807">
    <property type="component" value="Chromosome"/>
</dbReference>